<evidence type="ECO:0000313" key="5">
    <source>
        <dbReference type="Proteomes" id="UP001156881"/>
    </source>
</evidence>
<feature type="signal peptide" evidence="1">
    <location>
        <begin position="1"/>
        <end position="27"/>
    </location>
</feature>
<evidence type="ECO:0000256" key="1">
    <source>
        <dbReference type="SAM" id="SignalP"/>
    </source>
</evidence>
<reference evidence="2" key="4">
    <citation type="submission" date="2023-01" db="EMBL/GenBank/DDBJ databases">
        <title>Draft genome sequence of Methylobacterium brachythecii strain NBRC 107710.</title>
        <authorList>
            <person name="Sun Q."/>
            <person name="Mori K."/>
        </authorList>
    </citation>
    <scope>NUCLEOTIDE SEQUENCE</scope>
    <source>
        <strain evidence="2">NBRC 107710</strain>
    </source>
</reference>
<accession>A0A7W6AMK1</accession>
<feature type="chain" id="PRO_5030893342" evidence="1">
    <location>
        <begin position="28"/>
        <end position="81"/>
    </location>
</feature>
<protein>
    <submittedName>
        <fullName evidence="3">Uncharacterized protein</fullName>
    </submittedName>
</protein>
<gene>
    <name evidence="2" type="ORF">GCM10007884_34320</name>
    <name evidence="3" type="ORF">GGR33_002870</name>
</gene>
<organism evidence="3 4">
    <name type="scientific">Methylobacterium brachythecii</name>
    <dbReference type="NCBI Taxonomy" id="1176177"/>
    <lineage>
        <taxon>Bacteria</taxon>
        <taxon>Pseudomonadati</taxon>
        <taxon>Pseudomonadota</taxon>
        <taxon>Alphaproteobacteria</taxon>
        <taxon>Hyphomicrobiales</taxon>
        <taxon>Methylobacteriaceae</taxon>
        <taxon>Methylobacterium</taxon>
    </lineage>
</organism>
<keyword evidence="1" id="KW-0732">Signal</keyword>
<dbReference type="RefSeq" id="WP_210302018.1">
    <property type="nucleotide sequence ID" value="NZ_BSPG01000022.1"/>
</dbReference>
<keyword evidence="5" id="KW-1185">Reference proteome</keyword>
<dbReference type="Proteomes" id="UP001156881">
    <property type="component" value="Unassembled WGS sequence"/>
</dbReference>
<dbReference type="EMBL" id="JACIDN010000005">
    <property type="protein sequence ID" value="MBB3903361.1"/>
    <property type="molecule type" value="Genomic_DNA"/>
</dbReference>
<reference evidence="3 4" key="3">
    <citation type="submission" date="2020-08" db="EMBL/GenBank/DDBJ databases">
        <title>Genomic Encyclopedia of Type Strains, Phase IV (KMG-IV): sequencing the most valuable type-strain genomes for metagenomic binning, comparative biology and taxonomic classification.</title>
        <authorList>
            <person name="Goeker M."/>
        </authorList>
    </citation>
    <scope>NUCLEOTIDE SEQUENCE [LARGE SCALE GENOMIC DNA]</scope>
    <source>
        <strain evidence="3 4">DSM 24105</strain>
    </source>
</reference>
<sequence length="81" mass="8413">MTIKLVSSLAALSGGLLIAGATSAAIAAATPVEQKPTRVAEAAQAQTAVADDESSATCNKSRKRLWIEGEGWVVRRVTTCR</sequence>
<reference evidence="2" key="1">
    <citation type="journal article" date="2014" name="Int. J. Syst. Evol. Microbiol.">
        <title>Complete genome of a new Firmicutes species belonging to the dominant human colonic microbiota ('Ruminococcus bicirculans') reveals two chromosomes and a selective capacity to utilize plant glucans.</title>
        <authorList>
            <consortium name="NISC Comparative Sequencing Program"/>
            <person name="Wegmann U."/>
            <person name="Louis P."/>
            <person name="Goesmann A."/>
            <person name="Henrissat B."/>
            <person name="Duncan S.H."/>
            <person name="Flint H.J."/>
        </authorList>
    </citation>
    <scope>NUCLEOTIDE SEQUENCE</scope>
    <source>
        <strain evidence="2">NBRC 107710</strain>
    </source>
</reference>
<evidence type="ECO:0000313" key="2">
    <source>
        <dbReference type="EMBL" id="GLS45442.1"/>
    </source>
</evidence>
<evidence type="ECO:0000313" key="3">
    <source>
        <dbReference type="EMBL" id="MBB3903361.1"/>
    </source>
</evidence>
<reference evidence="5" key="2">
    <citation type="journal article" date="2019" name="Int. J. Syst. Evol. Microbiol.">
        <title>The Global Catalogue of Microorganisms (GCM) 10K type strain sequencing project: providing services to taxonomists for standard genome sequencing and annotation.</title>
        <authorList>
            <consortium name="The Broad Institute Genomics Platform"/>
            <consortium name="The Broad Institute Genome Sequencing Center for Infectious Disease"/>
            <person name="Wu L."/>
            <person name="Ma J."/>
        </authorList>
    </citation>
    <scope>NUCLEOTIDE SEQUENCE [LARGE SCALE GENOMIC DNA]</scope>
    <source>
        <strain evidence="5">NBRC 107710</strain>
    </source>
</reference>
<evidence type="ECO:0000313" key="4">
    <source>
        <dbReference type="Proteomes" id="UP000517759"/>
    </source>
</evidence>
<dbReference type="Proteomes" id="UP000517759">
    <property type="component" value="Unassembled WGS sequence"/>
</dbReference>
<proteinExistence type="predicted"/>
<comment type="caution">
    <text evidence="3">The sequence shown here is derived from an EMBL/GenBank/DDBJ whole genome shotgun (WGS) entry which is preliminary data.</text>
</comment>
<name>A0A7W6AMK1_9HYPH</name>
<dbReference type="EMBL" id="BSPG01000022">
    <property type="protein sequence ID" value="GLS45442.1"/>
    <property type="molecule type" value="Genomic_DNA"/>
</dbReference>
<dbReference type="AlphaFoldDB" id="A0A7W6AMK1"/>